<evidence type="ECO:0000259" key="6">
    <source>
        <dbReference type="PROSITE" id="PS51198"/>
    </source>
</evidence>
<evidence type="ECO:0000256" key="2">
    <source>
        <dbReference type="ARBA" id="ARBA00022801"/>
    </source>
</evidence>
<dbReference type="GO" id="GO:0003677">
    <property type="term" value="F:DNA binding"/>
    <property type="evidence" value="ECO:0007669"/>
    <property type="project" value="InterPro"/>
</dbReference>
<dbReference type="InterPro" id="IPR014016">
    <property type="entry name" value="UvrD-like_ATP-bd"/>
</dbReference>
<dbReference type="PROSITE" id="PS51198">
    <property type="entry name" value="UVRD_HELICASE_ATP_BIND"/>
    <property type="match status" value="1"/>
</dbReference>
<dbReference type="OrthoDB" id="9787585at2"/>
<keyword evidence="4 5" id="KW-0067">ATP-binding</keyword>
<dbReference type="PANTHER" id="PTHR11070">
    <property type="entry name" value="UVRD / RECB / PCRA DNA HELICASE FAMILY MEMBER"/>
    <property type="match status" value="1"/>
</dbReference>
<dbReference type="GO" id="GO:0016787">
    <property type="term" value="F:hydrolase activity"/>
    <property type="evidence" value="ECO:0007669"/>
    <property type="project" value="UniProtKB-UniRule"/>
</dbReference>
<dbReference type="SUPFAM" id="SSF52540">
    <property type="entry name" value="P-loop containing nucleoside triphosphate hydrolases"/>
    <property type="match status" value="1"/>
</dbReference>
<feature type="domain" description="UvrD-like helicase ATP-binding" evidence="6">
    <location>
        <begin position="201"/>
        <end position="527"/>
    </location>
</feature>
<keyword evidence="2 5" id="KW-0378">Hydrolase</keyword>
<dbReference type="RefSeq" id="WP_137328718.1">
    <property type="nucleotide sequence ID" value="NZ_CP040058.1"/>
</dbReference>
<dbReference type="GO" id="GO:0005829">
    <property type="term" value="C:cytosol"/>
    <property type="evidence" value="ECO:0007669"/>
    <property type="project" value="TreeGrafter"/>
</dbReference>
<dbReference type="InterPro" id="IPR027785">
    <property type="entry name" value="UvrD-like_helicase_C"/>
</dbReference>
<name>A0A4P8ICY1_9FIRM</name>
<proteinExistence type="predicted"/>
<dbReference type="Pfam" id="PF13538">
    <property type="entry name" value="UvrD_C_2"/>
    <property type="match status" value="1"/>
</dbReference>
<dbReference type="GO" id="GO:0043138">
    <property type="term" value="F:3'-5' DNA helicase activity"/>
    <property type="evidence" value="ECO:0007669"/>
    <property type="project" value="TreeGrafter"/>
</dbReference>
<gene>
    <name evidence="7" type="ORF">AR1Y2_1862</name>
</gene>
<evidence type="ECO:0000313" key="7">
    <source>
        <dbReference type="EMBL" id="QCP35316.1"/>
    </source>
</evidence>
<dbReference type="EC" id="3.6.1.-" evidence="7"/>
<dbReference type="InterPro" id="IPR027417">
    <property type="entry name" value="P-loop_NTPase"/>
</dbReference>
<evidence type="ECO:0000256" key="3">
    <source>
        <dbReference type="ARBA" id="ARBA00022806"/>
    </source>
</evidence>
<keyword evidence="8" id="KW-1185">Reference proteome</keyword>
<dbReference type="InterPro" id="IPR000212">
    <property type="entry name" value="DNA_helicase_UvrD/REP"/>
</dbReference>
<reference evidence="7 8" key="1">
    <citation type="submission" date="2019-05" db="EMBL/GenBank/DDBJ databases">
        <title>Complete genome sequencing of Anaerostipes rhamnosivorans.</title>
        <authorList>
            <person name="Bui T.P.N."/>
            <person name="de Vos W.M."/>
        </authorList>
    </citation>
    <scope>NUCLEOTIDE SEQUENCE [LARGE SCALE GENOMIC DNA]</scope>
    <source>
        <strain evidence="7 8">1y2</strain>
    </source>
</reference>
<evidence type="ECO:0000256" key="5">
    <source>
        <dbReference type="PROSITE-ProRule" id="PRU00560"/>
    </source>
</evidence>
<dbReference type="Proteomes" id="UP000298653">
    <property type="component" value="Chromosome"/>
</dbReference>
<dbReference type="GO" id="GO:0000725">
    <property type="term" value="P:recombinational repair"/>
    <property type="evidence" value="ECO:0007669"/>
    <property type="project" value="TreeGrafter"/>
</dbReference>
<evidence type="ECO:0000256" key="4">
    <source>
        <dbReference type="ARBA" id="ARBA00022840"/>
    </source>
</evidence>
<dbReference type="EMBL" id="CP040058">
    <property type="protein sequence ID" value="QCP35316.1"/>
    <property type="molecule type" value="Genomic_DNA"/>
</dbReference>
<keyword evidence="1 5" id="KW-0547">Nucleotide-binding</keyword>
<dbReference type="AlphaFoldDB" id="A0A4P8ICY1"/>
<evidence type="ECO:0000313" key="8">
    <source>
        <dbReference type="Proteomes" id="UP000298653"/>
    </source>
</evidence>
<organism evidence="7 8">
    <name type="scientific">Anaerostipes rhamnosivorans</name>
    <dbReference type="NCBI Taxonomy" id="1229621"/>
    <lineage>
        <taxon>Bacteria</taxon>
        <taxon>Bacillati</taxon>
        <taxon>Bacillota</taxon>
        <taxon>Clostridia</taxon>
        <taxon>Lachnospirales</taxon>
        <taxon>Lachnospiraceae</taxon>
        <taxon>Anaerostipes</taxon>
    </lineage>
</organism>
<feature type="binding site" evidence="5">
    <location>
        <begin position="222"/>
        <end position="229"/>
    </location>
    <ligand>
        <name>ATP</name>
        <dbReference type="ChEBI" id="CHEBI:30616"/>
    </ligand>
</feature>
<dbReference type="KEGG" id="arf:AR1Y2_1862"/>
<dbReference type="Gene3D" id="3.40.50.300">
    <property type="entry name" value="P-loop containing nucleotide triphosphate hydrolases"/>
    <property type="match status" value="2"/>
</dbReference>
<sequence>MKSHDTVFPDELEHLAMIQSRLDAALQDAEASAGRMERQYTNTRQYMSDARGEIDPNEMFQTELLLKQADQTGAFAAEVCLRLAKLKDSPYFARIDFRETGSQESFSYYIGRFSFRHGYELLIFDWRAPISGMFYDCEPGPAGYEAPAGRIDGELTKKRQFCIKDGFMEYAIESSSNIQDDVLQRELSRTSSEKMKSIISTIQKEQNQIIRNEHAHTLIIQGVAGSGKTSIALHRIAFLLYRLKHQLSARNVTILSPNKVFGDYISNVIPELGEEPIFELAFSDLAEIQLGQTVGFEPERDPLDPDHDEYHQRTRFKSTIGFKQLLDAYIKKLPDTVFQPSDYSFGGFTAKKEWIQKRFRAYEKHPVKQRLKMIADDICDLFASENIMKDEIPRTGAVLKNLTSMLTIKNSLALYRDFYKSLKKPSMLVLPSKRTLEWADVFPYLYLTAAFEGLKESKITRHLVIDEMQDYTPVQYAVINLLFPCPKTILGDFGQSLNPDHLHTLEDLRLLYHDAEFVMLNKSYRSTYEIISFAKQLQDNPSLEAVKRHGEKPVITACCDNRDKMNQIKKLLSSFEKSGAMSLGLIAKTNTEAKTLYDILSKEFDLHLISPESSTFHNGISVTSVQMAKGLEFDEVLIPDADSSSYRTDYDRNLLYIACTRAMHRLTLMYVDELSPFVKTD</sequence>
<dbReference type="GO" id="GO:0005524">
    <property type="term" value="F:ATP binding"/>
    <property type="evidence" value="ECO:0007669"/>
    <property type="project" value="UniProtKB-UniRule"/>
</dbReference>
<keyword evidence="3 5" id="KW-0347">Helicase</keyword>
<dbReference type="PANTHER" id="PTHR11070:SF17">
    <property type="entry name" value="DNA HELICASE IV"/>
    <property type="match status" value="1"/>
</dbReference>
<accession>A0A4P8ICY1</accession>
<protein>
    <submittedName>
        <fullName evidence="7">ATP-dependent DNA helicase rep</fullName>
        <ecNumber evidence="7">3.6.1.-</ecNumber>
    </submittedName>
</protein>
<evidence type="ECO:0000256" key="1">
    <source>
        <dbReference type="ARBA" id="ARBA00022741"/>
    </source>
</evidence>